<accession>A0ABY5PS33</accession>
<dbReference type="Proteomes" id="UP001057738">
    <property type="component" value="Chromosome"/>
</dbReference>
<dbReference type="RefSeq" id="WP_257855277.1">
    <property type="nucleotide sequence ID" value="NZ_CP102514.1"/>
</dbReference>
<evidence type="ECO:0000313" key="3">
    <source>
        <dbReference type="EMBL" id="UUY46819.1"/>
    </source>
</evidence>
<evidence type="ECO:0000313" key="4">
    <source>
        <dbReference type="Proteomes" id="UP001057738"/>
    </source>
</evidence>
<dbReference type="NCBIfam" id="NF033485">
    <property type="entry name" value="small_SCO1431"/>
    <property type="match status" value="1"/>
</dbReference>
<keyword evidence="4" id="KW-1185">Reference proteome</keyword>
<keyword evidence="2" id="KW-0812">Transmembrane</keyword>
<organism evidence="3 4">
    <name type="scientific">Streptomyces yangpuensis</name>
    <dbReference type="NCBI Taxonomy" id="1648182"/>
    <lineage>
        <taxon>Bacteria</taxon>
        <taxon>Bacillati</taxon>
        <taxon>Actinomycetota</taxon>
        <taxon>Actinomycetes</taxon>
        <taxon>Kitasatosporales</taxon>
        <taxon>Streptomycetaceae</taxon>
        <taxon>Streptomyces</taxon>
    </lineage>
</organism>
<evidence type="ECO:0000256" key="2">
    <source>
        <dbReference type="SAM" id="Phobius"/>
    </source>
</evidence>
<keyword evidence="2" id="KW-1133">Transmembrane helix</keyword>
<proteinExistence type="predicted"/>
<gene>
    <name evidence="3" type="ORF">NRK68_06075</name>
</gene>
<reference evidence="3" key="1">
    <citation type="submission" date="2022-08" db="EMBL/GenBank/DDBJ databases">
        <authorList>
            <person name="Tian L."/>
        </authorList>
    </citation>
    <scope>NUCLEOTIDE SEQUENCE</scope>
    <source>
        <strain evidence="3">CM253</strain>
    </source>
</reference>
<feature type="region of interest" description="Disordered" evidence="1">
    <location>
        <begin position="1"/>
        <end position="24"/>
    </location>
</feature>
<dbReference type="GeneID" id="95573013"/>
<dbReference type="InterPro" id="IPR047816">
    <property type="entry name" value="SCO1431-like"/>
</dbReference>
<dbReference type="EMBL" id="CP102514">
    <property type="protein sequence ID" value="UUY46819.1"/>
    <property type="molecule type" value="Genomic_DNA"/>
</dbReference>
<name>A0ABY5PS33_9ACTN</name>
<feature type="transmembrane region" description="Helical" evidence="2">
    <location>
        <begin position="31"/>
        <end position="49"/>
    </location>
</feature>
<protein>
    <submittedName>
        <fullName evidence="3">SCO1431 family membrane protein</fullName>
    </submittedName>
</protein>
<evidence type="ECO:0000256" key="1">
    <source>
        <dbReference type="SAM" id="MobiDB-lite"/>
    </source>
</evidence>
<sequence length="50" mass="5219">MTADTAAPTASSGSLARTGGPDEDSSWLEHVLGWTLVVVVAMFVTQVGWL</sequence>
<keyword evidence="2" id="KW-0472">Membrane</keyword>